<evidence type="ECO:0000313" key="3">
    <source>
        <dbReference type="EMBL" id="KAG5572241.1"/>
    </source>
</evidence>
<evidence type="ECO:0000313" key="4">
    <source>
        <dbReference type="Proteomes" id="UP000824120"/>
    </source>
</evidence>
<evidence type="ECO:0000256" key="1">
    <source>
        <dbReference type="SAM" id="MobiDB-lite"/>
    </source>
</evidence>
<proteinExistence type="predicted"/>
<sequence>MTNQEDDLLMKRAFAAMGDSSEEEYEDGGFKNQSLLEIEQKDKYDFLALIAETELEDERNTCQSQETILAQMDGTNSEDDEEDDKQSKIQERQTTSRSGIGFSRQKNLVAHDVQMSKSVCTYCGNSGHSRNQCKALFEAFQKNVKFIKKEEAETVKSLVPNRNTPDKRNDSLEESVGSSNINRLIISLLYLPKGKKISESCFLNPKESTWVDTEETDMISNICDDANLGNIADKPGSQLTIIDALVAGDTGLTHGLGDRRNNRAIRTLRVWYIFWGTSLCEPSLEYEELEKTQLKLGLVKTS</sequence>
<accession>A0A9J5W9I3</accession>
<gene>
    <name evidence="3" type="ORF">H5410_062007</name>
</gene>
<name>A0A9J5W9I3_SOLCO</name>
<dbReference type="OrthoDB" id="1282228at2759"/>
<protein>
    <recommendedName>
        <fullName evidence="2">Ycf2 N-terminal domain-containing protein</fullName>
    </recommendedName>
</protein>
<dbReference type="EMBL" id="JACXVP010000012">
    <property type="protein sequence ID" value="KAG5572241.1"/>
    <property type="molecule type" value="Genomic_DNA"/>
</dbReference>
<keyword evidence="4" id="KW-1185">Reference proteome</keyword>
<dbReference type="Pfam" id="PF05695">
    <property type="entry name" value="Ycf2"/>
    <property type="match status" value="1"/>
</dbReference>
<dbReference type="Proteomes" id="UP000824120">
    <property type="component" value="Chromosome 12"/>
</dbReference>
<evidence type="ECO:0000259" key="2">
    <source>
        <dbReference type="Pfam" id="PF05695"/>
    </source>
</evidence>
<dbReference type="InterPro" id="IPR056777">
    <property type="entry name" value="Ycf2_N"/>
</dbReference>
<comment type="caution">
    <text evidence="3">The sequence shown here is derived from an EMBL/GenBank/DDBJ whole genome shotgun (WGS) entry which is preliminary data.</text>
</comment>
<dbReference type="AlphaFoldDB" id="A0A9J5W9I3"/>
<organism evidence="3 4">
    <name type="scientific">Solanum commersonii</name>
    <name type="common">Commerson's wild potato</name>
    <name type="synonym">Commerson's nightshade</name>
    <dbReference type="NCBI Taxonomy" id="4109"/>
    <lineage>
        <taxon>Eukaryota</taxon>
        <taxon>Viridiplantae</taxon>
        <taxon>Streptophyta</taxon>
        <taxon>Embryophyta</taxon>
        <taxon>Tracheophyta</taxon>
        <taxon>Spermatophyta</taxon>
        <taxon>Magnoliopsida</taxon>
        <taxon>eudicotyledons</taxon>
        <taxon>Gunneridae</taxon>
        <taxon>Pentapetalae</taxon>
        <taxon>asterids</taxon>
        <taxon>lamiids</taxon>
        <taxon>Solanales</taxon>
        <taxon>Solanaceae</taxon>
        <taxon>Solanoideae</taxon>
        <taxon>Solaneae</taxon>
        <taxon>Solanum</taxon>
    </lineage>
</organism>
<feature type="domain" description="Ycf2 N-terminal" evidence="2">
    <location>
        <begin position="145"/>
        <end position="213"/>
    </location>
</feature>
<feature type="region of interest" description="Disordered" evidence="1">
    <location>
        <begin position="71"/>
        <end position="101"/>
    </location>
</feature>
<reference evidence="3 4" key="1">
    <citation type="submission" date="2020-09" db="EMBL/GenBank/DDBJ databases">
        <title>De no assembly of potato wild relative species, Solanum commersonii.</title>
        <authorList>
            <person name="Cho K."/>
        </authorList>
    </citation>
    <scope>NUCLEOTIDE SEQUENCE [LARGE SCALE GENOMIC DNA]</scope>
    <source>
        <strain evidence="3">LZ3.2</strain>
        <tissue evidence="3">Leaf</tissue>
    </source>
</reference>